<organism evidence="1 2">
    <name type="scientific">Streptomyces polyasparticus</name>
    <dbReference type="NCBI Taxonomy" id="2767826"/>
    <lineage>
        <taxon>Bacteria</taxon>
        <taxon>Bacillati</taxon>
        <taxon>Actinomycetota</taxon>
        <taxon>Actinomycetes</taxon>
        <taxon>Kitasatosporales</taxon>
        <taxon>Streptomycetaceae</taxon>
        <taxon>Streptomyces</taxon>
    </lineage>
</organism>
<name>A0ABR7SEY4_9ACTN</name>
<protein>
    <submittedName>
        <fullName evidence="1">Uncharacterized protein</fullName>
    </submittedName>
</protein>
<comment type="caution">
    <text evidence="1">The sequence shown here is derived from an EMBL/GenBank/DDBJ whole genome shotgun (WGS) entry which is preliminary data.</text>
</comment>
<sequence>MTRRSREQRAAERSARRASLFVLLDRAQRRGSLTAAEAALLRAHVEAEVAECDRYRAEAGGQQAAVRREQQRVRAAEAAICEGEALLADVRTVLPADARPRLGLPNTLAYENGRHDMADAVRNVLDQP</sequence>
<reference evidence="1 2" key="1">
    <citation type="submission" date="2020-08" db="EMBL/GenBank/DDBJ databases">
        <title>Genemic of Streptomyces polyaspartic.</title>
        <authorList>
            <person name="Liu W."/>
        </authorList>
    </citation>
    <scope>NUCLEOTIDE SEQUENCE [LARGE SCALE GENOMIC DNA]</scope>
    <source>
        <strain evidence="1 2">TRM66268-LWL</strain>
    </source>
</reference>
<dbReference type="Proteomes" id="UP000642284">
    <property type="component" value="Unassembled WGS sequence"/>
</dbReference>
<gene>
    <name evidence="1" type="ORF">H9Y04_15960</name>
</gene>
<keyword evidence="2" id="KW-1185">Reference proteome</keyword>
<evidence type="ECO:0000313" key="2">
    <source>
        <dbReference type="Proteomes" id="UP000642284"/>
    </source>
</evidence>
<dbReference type="EMBL" id="JACTVJ010000007">
    <property type="protein sequence ID" value="MBC9714060.1"/>
    <property type="molecule type" value="Genomic_DNA"/>
</dbReference>
<proteinExistence type="predicted"/>
<accession>A0ABR7SEY4</accession>
<dbReference type="RefSeq" id="WP_187814545.1">
    <property type="nucleotide sequence ID" value="NZ_JACTVJ010000007.1"/>
</dbReference>
<evidence type="ECO:0000313" key="1">
    <source>
        <dbReference type="EMBL" id="MBC9714060.1"/>
    </source>
</evidence>